<protein>
    <submittedName>
        <fullName evidence="1">Uncharacterized protein</fullName>
    </submittedName>
</protein>
<dbReference type="AlphaFoldDB" id="A0A5P9K102"/>
<dbReference type="Proteomes" id="UP000325614">
    <property type="component" value="Chromosome"/>
</dbReference>
<keyword evidence="2" id="KW-1185">Reference proteome</keyword>
<reference evidence="1 2" key="1">
    <citation type="submission" date="2019-10" db="EMBL/GenBank/DDBJ databases">
        <title>Isolation, Identification of Microvirga thermotolerans HR1, a novel thermophilic bacterium and Comparative Genomics of the genus Microvirga.</title>
        <authorList>
            <person name="Li J."/>
            <person name="Zhang W."/>
            <person name="Lin M."/>
            <person name="Wang J."/>
        </authorList>
    </citation>
    <scope>NUCLEOTIDE SEQUENCE [LARGE SCALE GENOMIC DNA]</scope>
    <source>
        <strain evidence="1 2">HR1</strain>
    </source>
</reference>
<accession>A0A5P9K102</accession>
<proteinExistence type="predicted"/>
<evidence type="ECO:0000313" key="1">
    <source>
        <dbReference type="EMBL" id="QFU17350.1"/>
    </source>
</evidence>
<organism evidence="1 2">
    <name type="scientific">Microvirga thermotolerans</name>
    <dbReference type="NCBI Taxonomy" id="2651334"/>
    <lineage>
        <taxon>Bacteria</taxon>
        <taxon>Pseudomonadati</taxon>
        <taxon>Pseudomonadota</taxon>
        <taxon>Alphaproteobacteria</taxon>
        <taxon>Hyphomicrobiales</taxon>
        <taxon>Methylobacteriaceae</taxon>
        <taxon>Microvirga</taxon>
    </lineage>
</organism>
<dbReference type="RefSeq" id="WP_152586986.1">
    <property type="nucleotide sequence ID" value="NZ_CP045423.1"/>
</dbReference>
<gene>
    <name evidence="1" type="ORF">GDR74_14585</name>
</gene>
<name>A0A5P9K102_9HYPH</name>
<dbReference type="EMBL" id="CP045423">
    <property type="protein sequence ID" value="QFU17350.1"/>
    <property type="molecule type" value="Genomic_DNA"/>
</dbReference>
<evidence type="ECO:0000313" key="2">
    <source>
        <dbReference type="Proteomes" id="UP000325614"/>
    </source>
</evidence>
<sequence>MPTRLPQKPDFEAIEAAAIDSADHRTVVLALIGNLVFSWSNNESMFIYVLMLLLETDEVSAAIVFATLNTTRARLDLVQRLAKAKIADKSAAETLDRLIARFNACTRVRNEFNHCMYTVSDRGEITHTHAMKIRESAGRLVLGEVRPVDEGRIRELVKTVEDLKILNRELWDFLPRLQASVRPSATQAGEAMPSA</sequence>
<dbReference type="KEGG" id="mico:GDR74_14585"/>